<reference evidence="5 6" key="1">
    <citation type="submission" date="2017-07" db="EMBL/GenBank/DDBJ databases">
        <title>Amycolatopsis antarcticus sp. nov., isolated from the surface of an Antarcticus brown macroalga.</title>
        <authorList>
            <person name="Wang J."/>
            <person name="Leiva S."/>
            <person name="Huang J."/>
            <person name="Huang Y."/>
        </authorList>
    </citation>
    <scope>NUCLEOTIDE SEQUENCE [LARGE SCALE GENOMIC DNA]</scope>
    <source>
        <strain evidence="5 6">AU-G6</strain>
    </source>
</reference>
<dbReference type="InterPro" id="IPR004474">
    <property type="entry name" value="LytR_CpsA_psr"/>
</dbReference>
<evidence type="ECO:0000256" key="1">
    <source>
        <dbReference type="ARBA" id="ARBA00006068"/>
    </source>
</evidence>
<dbReference type="Pfam" id="PF03816">
    <property type="entry name" value="LytR_cpsA_psr"/>
    <property type="match status" value="1"/>
</dbReference>
<comment type="similarity">
    <text evidence="1">Belongs to the LytR/CpsA/Psr (LCP) family.</text>
</comment>
<dbReference type="NCBIfam" id="TIGR00350">
    <property type="entry name" value="lytR_cpsA_psr"/>
    <property type="match status" value="1"/>
</dbReference>
<gene>
    <name evidence="5" type="ORF">CFN78_15120</name>
</gene>
<dbReference type="PANTHER" id="PTHR33392:SF6">
    <property type="entry name" value="POLYISOPRENYL-TEICHOIC ACID--PEPTIDOGLYCAN TEICHOIC ACID TRANSFERASE TAGU"/>
    <property type="match status" value="1"/>
</dbReference>
<keyword evidence="6" id="KW-1185">Reference proteome</keyword>
<keyword evidence="3" id="KW-0472">Membrane</keyword>
<dbReference type="RefSeq" id="WP_094863434.1">
    <property type="nucleotide sequence ID" value="NZ_NKYE01000008.1"/>
</dbReference>
<name>A0A263D4E5_9PSEU</name>
<evidence type="ECO:0000259" key="4">
    <source>
        <dbReference type="Pfam" id="PF03816"/>
    </source>
</evidence>
<sequence>MTYGGDYGGQQPPPGPRRPRGPRDHQSAQMMPLPGRGPQQGRPPGQRPPQRPMRSGPPHQPPPHQPPHQPPPRREPPGRPPPGHPGGRRRRFGPGKIAGSLLLVILVLIGGMWIYLETSINRIDALPDYEGRPASAEGTNWLIVGSDSRAGLDPEDEARLATGDTGGQRTDTIMIAHLPDNDTPPTLLSLPRDSNVKIPGHGTNKINAAFSFGGAPLLTQTVEQATGLRMDHYAEIGFGGFASIVDAIGGVEMDIPNEMVDTKTGITIPAGLQELDGAQALGFVRMRYSEATPRSDLDRVANQRKFIGALVSEMSSPGTLLNPFDLFPLLSSAPEALTMDTDDHLHNLVGFAWAMRGISSGGVVTTTVPTTSASAENWDKEKSGQLFDALTNDTAIPDDVIVS</sequence>
<dbReference type="InParanoid" id="A0A263D4E5"/>
<dbReference type="Gene3D" id="3.40.630.190">
    <property type="entry name" value="LCP protein"/>
    <property type="match status" value="1"/>
</dbReference>
<keyword evidence="3" id="KW-1133">Transmembrane helix</keyword>
<keyword evidence="3" id="KW-0812">Transmembrane</keyword>
<dbReference type="InterPro" id="IPR050922">
    <property type="entry name" value="LytR/CpsA/Psr_CW_biosynth"/>
</dbReference>
<dbReference type="Proteomes" id="UP000242444">
    <property type="component" value="Unassembled WGS sequence"/>
</dbReference>
<feature type="domain" description="Cell envelope-related transcriptional attenuator" evidence="4">
    <location>
        <begin position="169"/>
        <end position="315"/>
    </location>
</feature>
<dbReference type="EMBL" id="NKYE01000008">
    <property type="protein sequence ID" value="OZM72336.1"/>
    <property type="molecule type" value="Genomic_DNA"/>
</dbReference>
<feature type="transmembrane region" description="Helical" evidence="3">
    <location>
        <begin position="97"/>
        <end position="116"/>
    </location>
</feature>
<organism evidence="5 6">
    <name type="scientific">Amycolatopsis antarctica</name>
    <dbReference type="NCBI Taxonomy" id="1854586"/>
    <lineage>
        <taxon>Bacteria</taxon>
        <taxon>Bacillati</taxon>
        <taxon>Actinomycetota</taxon>
        <taxon>Actinomycetes</taxon>
        <taxon>Pseudonocardiales</taxon>
        <taxon>Pseudonocardiaceae</taxon>
        <taxon>Amycolatopsis</taxon>
    </lineage>
</organism>
<evidence type="ECO:0000256" key="3">
    <source>
        <dbReference type="SAM" id="Phobius"/>
    </source>
</evidence>
<evidence type="ECO:0000313" key="6">
    <source>
        <dbReference type="Proteomes" id="UP000242444"/>
    </source>
</evidence>
<dbReference type="PANTHER" id="PTHR33392">
    <property type="entry name" value="POLYISOPRENYL-TEICHOIC ACID--PEPTIDOGLYCAN TEICHOIC ACID TRANSFERASE TAGU"/>
    <property type="match status" value="1"/>
</dbReference>
<dbReference type="AlphaFoldDB" id="A0A263D4E5"/>
<feature type="region of interest" description="Disordered" evidence="2">
    <location>
        <begin position="1"/>
        <end position="94"/>
    </location>
</feature>
<dbReference type="OrthoDB" id="9782542at2"/>
<feature type="compositionally biased region" description="Low complexity" evidence="2">
    <location>
        <begin position="29"/>
        <end position="44"/>
    </location>
</feature>
<accession>A0A263D4E5</accession>
<protein>
    <submittedName>
        <fullName evidence="5">LytTR family transcriptional regulator</fullName>
    </submittedName>
</protein>
<comment type="caution">
    <text evidence="5">The sequence shown here is derived from an EMBL/GenBank/DDBJ whole genome shotgun (WGS) entry which is preliminary data.</text>
</comment>
<proteinExistence type="inferred from homology"/>
<evidence type="ECO:0000313" key="5">
    <source>
        <dbReference type="EMBL" id="OZM72336.1"/>
    </source>
</evidence>
<feature type="compositionally biased region" description="Pro residues" evidence="2">
    <location>
        <begin position="58"/>
        <end position="70"/>
    </location>
</feature>
<evidence type="ECO:0000256" key="2">
    <source>
        <dbReference type="SAM" id="MobiDB-lite"/>
    </source>
</evidence>